<dbReference type="EMBL" id="JANBUJ010002335">
    <property type="protein sequence ID" value="KAJ2764476.1"/>
    <property type="molecule type" value="Genomic_DNA"/>
</dbReference>
<name>A0ACC1JNZ5_9FUNG</name>
<keyword evidence="1" id="KW-0378">Hydrolase</keyword>
<organism evidence="1 2">
    <name type="scientific">Coemansia nantahalensis</name>
    <dbReference type="NCBI Taxonomy" id="2789366"/>
    <lineage>
        <taxon>Eukaryota</taxon>
        <taxon>Fungi</taxon>
        <taxon>Fungi incertae sedis</taxon>
        <taxon>Zoopagomycota</taxon>
        <taxon>Kickxellomycotina</taxon>
        <taxon>Kickxellomycetes</taxon>
        <taxon>Kickxellales</taxon>
        <taxon>Kickxellaceae</taxon>
        <taxon>Coemansia</taxon>
    </lineage>
</organism>
<accession>A0ACC1JNZ5</accession>
<proteinExistence type="predicted"/>
<comment type="caution">
    <text evidence="1">The sequence shown here is derived from an EMBL/GenBank/DDBJ whole genome shotgun (WGS) entry which is preliminary data.</text>
</comment>
<reference evidence="1" key="1">
    <citation type="submission" date="2022-07" db="EMBL/GenBank/DDBJ databases">
        <title>Phylogenomic reconstructions and comparative analyses of Kickxellomycotina fungi.</title>
        <authorList>
            <person name="Reynolds N.K."/>
            <person name="Stajich J.E."/>
            <person name="Barry K."/>
            <person name="Grigoriev I.V."/>
            <person name="Crous P."/>
            <person name="Smith M.E."/>
        </authorList>
    </citation>
    <scope>NUCLEOTIDE SEQUENCE</scope>
    <source>
        <strain evidence="1">CBS 109366</strain>
    </source>
</reference>
<feature type="non-terminal residue" evidence="1">
    <location>
        <position position="104"/>
    </location>
</feature>
<dbReference type="EC" id="3.4.23.25" evidence="1"/>
<evidence type="ECO:0000313" key="2">
    <source>
        <dbReference type="Proteomes" id="UP001140234"/>
    </source>
</evidence>
<evidence type="ECO:0000313" key="1">
    <source>
        <dbReference type="EMBL" id="KAJ2764476.1"/>
    </source>
</evidence>
<gene>
    <name evidence="1" type="primary">APR1_11</name>
    <name evidence="1" type="ORF">IWQ57_005152</name>
</gene>
<keyword evidence="2" id="KW-1185">Reference proteome</keyword>
<dbReference type="Proteomes" id="UP001140234">
    <property type="component" value="Unassembled WGS sequence"/>
</dbReference>
<protein>
    <submittedName>
        <fullName evidence="1">Aspartic proteinase</fullName>
        <ecNumber evidence="1">3.4.23.25</ecNumber>
    </submittedName>
</protein>
<sequence length="104" mass="11401">MKVSLSLAALGLLTACHEAAAAALTIPLKKIREAPEETLQRLANTRRHVEQKYFGWDSGAMREQVVLAKADGSAVSKVPITNYMNEQYYGEIGIGTPPQKFKVL</sequence>